<feature type="signal peptide" evidence="1">
    <location>
        <begin position="1"/>
        <end position="23"/>
    </location>
</feature>
<protein>
    <recommendedName>
        <fullName evidence="4">Lipoprotein</fullName>
    </recommendedName>
</protein>
<keyword evidence="3" id="KW-1185">Reference proteome</keyword>
<evidence type="ECO:0000313" key="2">
    <source>
        <dbReference type="EMBL" id="VEU59544.1"/>
    </source>
</evidence>
<evidence type="ECO:0008006" key="4">
    <source>
        <dbReference type="Google" id="ProtNLM"/>
    </source>
</evidence>
<proteinExistence type="predicted"/>
<evidence type="ECO:0000313" key="3">
    <source>
        <dbReference type="Proteomes" id="UP000289440"/>
    </source>
</evidence>
<dbReference type="AlphaFoldDB" id="A0A449A5P2"/>
<evidence type="ECO:0000256" key="1">
    <source>
        <dbReference type="SAM" id="SignalP"/>
    </source>
</evidence>
<dbReference type="PROSITE" id="PS51257">
    <property type="entry name" value="PROKAR_LIPOPROTEIN"/>
    <property type="match status" value="1"/>
</dbReference>
<reference evidence="2 3" key="1">
    <citation type="submission" date="2019-01" db="EMBL/GenBank/DDBJ databases">
        <authorList>
            <consortium name="Pathogen Informatics"/>
        </authorList>
    </citation>
    <scope>NUCLEOTIDE SEQUENCE [LARGE SCALE GENOMIC DNA]</scope>
    <source>
        <strain evidence="2 3">NCTC10166</strain>
    </source>
</reference>
<organism evidence="2 3">
    <name type="scientific">Mesomycoplasma neurolyticum</name>
    <dbReference type="NCBI Taxonomy" id="2120"/>
    <lineage>
        <taxon>Bacteria</taxon>
        <taxon>Bacillati</taxon>
        <taxon>Mycoplasmatota</taxon>
        <taxon>Mycoplasmoidales</taxon>
        <taxon>Metamycoplasmataceae</taxon>
        <taxon>Mesomycoplasma</taxon>
    </lineage>
</organism>
<dbReference type="KEGG" id="mnu:NCTC10166_00522"/>
<dbReference type="EMBL" id="LR214951">
    <property type="protein sequence ID" value="VEU59544.1"/>
    <property type="molecule type" value="Genomic_DNA"/>
</dbReference>
<sequence length="181" mass="21249">MKKILLSLAVVSTAILSVFSCTYNEKIEKIKSYSLKNINLLDKFVLNKIIYDEPFSNEFKYFNNFDSYNSFFATSKEKEKQSSKVDKDFFKTKDLIYIKEIVRNGYEWKGFIPSKINSLEFKESENTLIANKKPYESITGIGLQTHDIKNESYITFWIIAIDKMKENNSINDNTVFKKNFE</sequence>
<keyword evidence="1" id="KW-0732">Signal</keyword>
<gene>
    <name evidence="2" type="ORF">NCTC10166_00522</name>
</gene>
<feature type="chain" id="PRO_5019114802" description="Lipoprotein" evidence="1">
    <location>
        <begin position="24"/>
        <end position="181"/>
    </location>
</feature>
<dbReference type="RefSeq" id="WP_129719928.1">
    <property type="nucleotide sequence ID" value="NZ_LR214951.1"/>
</dbReference>
<dbReference type="Proteomes" id="UP000289440">
    <property type="component" value="Chromosome"/>
</dbReference>
<name>A0A449A5P2_9BACT</name>
<accession>A0A449A5P2</accession>